<comment type="caution">
    <text evidence="2">The sequence shown here is derived from an EMBL/GenBank/DDBJ whole genome shotgun (WGS) entry which is preliminary data.</text>
</comment>
<dbReference type="STRING" id="888268.A0A1E5UJ94"/>
<reference evidence="2 3" key="1">
    <citation type="submission" date="2016-09" db="EMBL/GenBank/DDBJ databases">
        <title>The draft genome of Dichanthelium oligosanthes: A C3 panicoid grass species.</title>
        <authorList>
            <person name="Studer A.J."/>
            <person name="Schnable J.C."/>
            <person name="Brutnell T.P."/>
        </authorList>
    </citation>
    <scope>NUCLEOTIDE SEQUENCE [LARGE SCALE GENOMIC DNA]</scope>
    <source>
        <strain evidence="3">cv. Kellogg 1175</strain>
        <tissue evidence="2">Leaf</tissue>
    </source>
</reference>
<dbReference type="Proteomes" id="UP000095767">
    <property type="component" value="Unassembled WGS sequence"/>
</dbReference>
<dbReference type="InterPro" id="IPR008972">
    <property type="entry name" value="Cupredoxin"/>
</dbReference>
<dbReference type="AlphaFoldDB" id="A0A1E5UJ94"/>
<dbReference type="PANTHER" id="PTHR11709">
    <property type="entry name" value="MULTI-COPPER OXIDASE"/>
    <property type="match status" value="1"/>
</dbReference>
<dbReference type="GO" id="GO:0016491">
    <property type="term" value="F:oxidoreductase activity"/>
    <property type="evidence" value="ECO:0007669"/>
    <property type="project" value="TreeGrafter"/>
</dbReference>
<protein>
    <submittedName>
        <fullName evidence="2">Laccase-15</fullName>
    </submittedName>
</protein>
<sequence>MEMWLEPSYKATVVCRFRHGAVVETVFQSTAVLQGDWWEMDLAKMEMDFIDGFIYDTPSASTLNGMLGDLFNCSGVVEDGYVLDMEPGKTYLLRVINAALFSEYYLKIAGHKFTVVAADDNYILPYSTEWER</sequence>
<evidence type="ECO:0000313" key="2">
    <source>
        <dbReference type="EMBL" id="OEL12927.1"/>
    </source>
</evidence>
<feature type="domain" description="Plastocyanin-like" evidence="1">
    <location>
        <begin position="30"/>
        <end position="129"/>
    </location>
</feature>
<gene>
    <name evidence="2" type="ORF">BAE44_0026054</name>
</gene>
<dbReference type="Pfam" id="PF00394">
    <property type="entry name" value="Cu-oxidase"/>
    <property type="match status" value="1"/>
</dbReference>
<dbReference type="PANTHER" id="PTHR11709:SF356">
    <property type="entry name" value="LACCASE"/>
    <property type="match status" value="1"/>
</dbReference>
<dbReference type="InterPro" id="IPR045087">
    <property type="entry name" value="Cu-oxidase_fam"/>
</dbReference>
<keyword evidence="3" id="KW-1185">Reference proteome</keyword>
<dbReference type="OrthoDB" id="694051at2759"/>
<evidence type="ECO:0000259" key="1">
    <source>
        <dbReference type="Pfam" id="PF00394"/>
    </source>
</evidence>
<dbReference type="InterPro" id="IPR001117">
    <property type="entry name" value="Cu-oxidase_2nd"/>
</dbReference>
<dbReference type="EMBL" id="LWDX02075333">
    <property type="protein sequence ID" value="OEL12927.1"/>
    <property type="molecule type" value="Genomic_DNA"/>
</dbReference>
<dbReference type="Gene3D" id="2.60.40.420">
    <property type="entry name" value="Cupredoxins - blue copper proteins"/>
    <property type="match status" value="1"/>
</dbReference>
<evidence type="ECO:0000313" key="3">
    <source>
        <dbReference type="Proteomes" id="UP000095767"/>
    </source>
</evidence>
<organism evidence="2 3">
    <name type="scientific">Dichanthelium oligosanthes</name>
    <dbReference type="NCBI Taxonomy" id="888268"/>
    <lineage>
        <taxon>Eukaryota</taxon>
        <taxon>Viridiplantae</taxon>
        <taxon>Streptophyta</taxon>
        <taxon>Embryophyta</taxon>
        <taxon>Tracheophyta</taxon>
        <taxon>Spermatophyta</taxon>
        <taxon>Magnoliopsida</taxon>
        <taxon>Liliopsida</taxon>
        <taxon>Poales</taxon>
        <taxon>Poaceae</taxon>
        <taxon>PACMAD clade</taxon>
        <taxon>Panicoideae</taxon>
        <taxon>Panicodae</taxon>
        <taxon>Paniceae</taxon>
        <taxon>Dichantheliinae</taxon>
        <taxon>Dichanthelium</taxon>
    </lineage>
</organism>
<proteinExistence type="predicted"/>
<accession>A0A1E5UJ94</accession>
<name>A0A1E5UJ94_9POAL</name>
<dbReference type="SUPFAM" id="SSF49503">
    <property type="entry name" value="Cupredoxins"/>
    <property type="match status" value="1"/>
</dbReference>